<dbReference type="SUPFAM" id="SSF48452">
    <property type="entry name" value="TPR-like"/>
    <property type="match status" value="1"/>
</dbReference>
<keyword evidence="1" id="KW-0802">TPR repeat</keyword>
<proteinExistence type="predicted"/>
<dbReference type="EMBL" id="RQGD01000062">
    <property type="protein sequence ID" value="TGL54892.1"/>
    <property type="molecule type" value="Genomic_DNA"/>
</dbReference>
<feature type="repeat" description="TPR" evidence="1">
    <location>
        <begin position="157"/>
        <end position="190"/>
    </location>
</feature>
<gene>
    <name evidence="3" type="ORF">EHQ58_18590</name>
</gene>
<dbReference type="Proteomes" id="UP000297693">
    <property type="component" value="Unassembled WGS sequence"/>
</dbReference>
<evidence type="ECO:0000313" key="4">
    <source>
        <dbReference type="Proteomes" id="UP000297693"/>
    </source>
</evidence>
<evidence type="ECO:0000313" key="3">
    <source>
        <dbReference type="EMBL" id="TGL54892.1"/>
    </source>
</evidence>
<dbReference type="OrthoDB" id="341938at2"/>
<keyword evidence="4" id="KW-1185">Reference proteome</keyword>
<feature type="signal peptide" evidence="2">
    <location>
        <begin position="1"/>
        <end position="22"/>
    </location>
</feature>
<organism evidence="3 4">
    <name type="scientific">Leptospira ognonensis</name>
    <dbReference type="NCBI Taxonomy" id="2484945"/>
    <lineage>
        <taxon>Bacteria</taxon>
        <taxon>Pseudomonadati</taxon>
        <taxon>Spirochaetota</taxon>
        <taxon>Spirochaetia</taxon>
        <taxon>Leptospirales</taxon>
        <taxon>Leptospiraceae</taxon>
        <taxon>Leptospira</taxon>
    </lineage>
</organism>
<evidence type="ECO:0000256" key="2">
    <source>
        <dbReference type="SAM" id="SignalP"/>
    </source>
</evidence>
<dbReference type="PROSITE" id="PS50005">
    <property type="entry name" value="TPR"/>
    <property type="match status" value="1"/>
</dbReference>
<sequence>MFFRSLVIILLCFPFVSGMLHSQSSQGQLAFAFRGQDSLEPSRMIVIGEVIGVEKASEFALNQVDAELEIDTRPDAVTIKVLNPKGIRPGQILYLLEKNLDHKTYRDGNIVGLITVKSVFQTTFFGWQVRGEGFLRLIEDRPMTVALPIDTTKYDEAFLAKKQGDYFVSKGKPEEAIRLYKKSISLDPKFPDTHFALGKVHWNDGEGYVSAGYEFSQAWKNRERFSNQQEKLIFLLEYMRFLIYQYKTEGKGFEKHMDLLPQIAKEARMINPKNYEVWMYSFETAYLKYVSSNLLVSGVDLRKQKEEWSDEAEKSLERALSIRKSDFYLHRLACEFYNSKWKEMRDTPKENEYRDKLIAHGKSLKLYYTGESTISEDLLKAIHLAEKKAGLF</sequence>
<evidence type="ECO:0000256" key="1">
    <source>
        <dbReference type="PROSITE-ProRule" id="PRU00339"/>
    </source>
</evidence>
<dbReference type="Pfam" id="PF13414">
    <property type="entry name" value="TPR_11"/>
    <property type="match status" value="1"/>
</dbReference>
<dbReference type="Gene3D" id="1.25.40.10">
    <property type="entry name" value="Tetratricopeptide repeat domain"/>
    <property type="match status" value="1"/>
</dbReference>
<name>A0A4R9JUH3_9LEPT</name>
<dbReference type="RefSeq" id="WP_135625574.1">
    <property type="nucleotide sequence ID" value="NZ_RQGD01000062.1"/>
</dbReference>
<dbReference type="InterPro" id="IPR011990">
    <property type="entry name" value="TPR-like_helical_dom_sf"/>
</dbReference>
<comment type="caution">
    <text evidence="3">The sequence shown here is derived from an EMBL/GenBank/DDBJ whole genome shotgun (WGS) entry which is preliminary data.</text>
</comment>
<feature type="chain" id="PRO_5020797184" evidence="2">
    <location>
        <begin position="23"/>
        <end position="392"/>
    </location>
</feature>
<reference evidence="3" key="1">
    <citation type="journal article" date="2019" name="PLoS Negl. Trop. Dis.">
        <title>Revisiting the worldwide diversity of Leptospira species in the environment.</title>
        <authorList>
            <person name="Vincent A.T."/>
            <person name="Schiettekatte O."/>
            <person name="Bourhy P."/>
            <person name="Veyrier F.J."/>
            <person name="Picardeau M."/>
        </authorList>
    </citation>
    <scope>NUCLEOTIDE SEQUENCE [LARGE SCALE GENOMIC DNA]</scope>
    <source>
        <strain evidence="3">201702476</strain>
    </source>
</reference>
<keyword evidence="2" id="KW-0732">Signal</keyword>
<dbReference type="AlphaFoldDB" id="A0A4R9JUH3"/>
<dbReference type="InterPro" id="IPR019734">
    <property type="entry name" value="TPR_rpt"/>
</dbReference>
<protein>
    <submittedName>
        <fullName evidence="3">Tetratricopeptide repeat protein</fullName>
    </submittedName>
</protein>
<accession>A0A4R9JUH3</accession>